<name>A0A3Q1C3D7_AMPOC</name>
<dbReference type="Proteomes" id="UP001501940">
    <property type="component" value="Chromosome 19"/>
</dbReference>
<feature type="disulfide bond" evidence="8">
    <location>
        <begin position="78"/>
        <end position="96"/>
    </location>
</feature>
<dbReference type="GO" id="GO:0005035">
    <property type="term" value="F:death receptor activity"/>
    <property type="evidence" value="ECO:0007669"/>
    <property type="project" value="TreeGrafter"/>
</dbReference>
<evidence type="ECO:0000256" key="8">
    <source>
        <dbReference type="PROSITE-ProRule" id="PRU00206"/>
    </source>
</evidence>
<evidence type="ECO:0000256" key="4">
    <source>
        <dbReference type="ARBA" id="ARBA00022703"/>
    </source>
</evidence>
<feature type="repeat" description="TNFR-Cys" evidence="8">
    <location>
        <begin position="97"/>
        <end position="135"/>
    </location>
</feature>
<evidence type="ECO:0000256" key="9">
    <source>
        <dbReference type="SAM" id="MobiDB-lite"/>
    </source>
</evidence>
<dbReference type="Gene3D" id="2.10.50.10">
    <property type="entry name" value="Tumor Necrosis Factor Receptor, subunit A, domain 2"/>
    <property type="match status" value="3"/>
</dbReference>
<protein>
    <recommendedName>
        <fullName evidence="11">TNFR-Cys domain-containing protein</fullName>
    </recommendedName>
</protein>
<dbReference type="FunFam" id="2.10.50.10:FF:000013">
    <property type="entry name" value="Tumor necrosis factor receptor superfamily member 16"/>
    <property type="match status" value="1"/>
</dbReference>
<evidence type="ECO:0000256" key="6">
    <source>
        <dbReference type="ARBA" id="ARBA00023136"/>
    </source>
</evidence>
<dbReference type="SUPFAM" id="SSF57586">
    <property type="entry name" value="TNF receptor-like"/>
    <property type="match status" value="3"/>
</dbReference>
<keyword evidence="13" id="KW-1185">Reference proteome</keyword>
<dbReference type="Pfam" id="PF18422">
    <property type="entry name" value="TNFR_16_TM"/>
    <property type="match status" value="1"/>
</dbReference>
<dbReference type="InterPro" id="IPR041448">
    <property type="entry name" value="TNFR16_TM"/>
</dbReference>
<feature type="repeat" description="TNFR-Cys" evidence="8">
    <location>
        <begin position="137"/>
        <end position="178"/>
    </location>
</feature>
<evidence type="ECO:0000313" key="13">
    <source>
        <dbReference type="Proteomes" id="UP001501940"/>
    </source>
</evidence>
<dbReference type="InterPro" id="IPR001368">
    <property type="entry name" value="TNFR/NGFR_Cys_rich_reg"/>
</dbReference>
<feature type="disulfide bond" evidence="8">
    <location>
        <begin position="114"/>
        <end position="127"/>
    </location>
</feature>
<dbReference type="Gene3D" id="6.10.250.1780">
    <property type="match status" value="1"/>
</dbReference>
<dbReference type="STRING" id="80972.ENSAOCP00000019784"/>
<dbReference type="InterPro" id="IPR052302">
    <property type="entry name" value="Neurotrophin_rcpt-DD"/>
</dbReference>
<feature type="repeat" description="TNFR-Cys" evidence="8">
    <location>
        <begin position="55"/>
        <end position="96"/>
    </location>
</feature>
<dbReference type="FunFam" id="2.10.50.10:FF:000012">
    <property type="entry name" value="tumor necrosis factor receptor superfamily member 16"/>
    <property type="match status" value="1"/>
</dbReference>
<dbReference type="PANTHER" id="PTHR46605:SF6">
    <property type="entry name" value="NERVE GROWTH FACTOR RECEPTOR A (TNFR SUPERFAMILY, MEMBER 16)"/>
    <property type="match status" value="1"/>
</dbReference>
<comment type="subcellular location">
    <subcellularLocation>
        <location evidence="1">Cell membrane</location>
        <topology evidence="1">Single-pass membrane protein</topology>
    </subcellularLocation>
</comment>
<feature type="domain" description="TNFR-Cys" evidence="11">
    <location>
        <begin position="137"/>
        <end position="178"/>
    </location>
</feature>
<dbReference type="SMART" id="SM00208">
    <property type="entry name" value="TNFR"/>
    <property type="match status" value="4"/>
</dbReference>
<evidence type="ECO:0000259" key="11">
    <source>
        <dbReference type="PROSITE" id="PS50050"/>
    </source>
</evidence>
<proteinExistence type="predicted"/>
<reference evidence="12" key="3">
    <citation type="submission" date="2025-09" db="UniProtKB">
        <authorList>
            <consortium name="Ensembl"/>
        </authorList>
    </citation>
    <scope>IDENTIFICATION</scope>
</reference>
<feature type="domain" description="TNFR-Cys" evidence="11">
    <location>
        <begin position="20"/>
        <end position="53"/>
    </location>
</feature>
<evidence type="ECO:0000256" key="3">
    <source>
        <dbReference type="ARBA" id="ARBA00022692"/>
    </source>
</evidence>
<feature type="transmembrane region" description="Helical" evidence="10">
    <location>
        <begin position="246"/>
        <end position="266"/>
    </location>
</feature>
<dbReference type="GO" id="GO:0006915">
    <property type="term" value="P:apoptotic process"/>
    <property type="evidence" value="ECO:0007669"/>
    <property type="project" value="UniProtKB-KW"/>
</dbReference>
<dbReference type="GO" id="GO:0015026">
    <property type="term" value="F:coreceptor activity"/>
    <property type="evidence" value="ECO:0007669"/>
    <property type="project" value="TreeGrafter"/>
</dbReference>
<dbReference type="AlphaFoldDB" id="A0A3Q1C3D7"/>
<reference evidence="12 13" key="1">
    <citation type="submission" date="2022-01" db="EMBL/GenBank/DDBJ databases">
        <title>A chromosome-scale genome assembly of the false clownfish, Amphiprion ocellaris.</title>
        <authorList>
            <person name="Ryu T."/>
        </authorList>
    </citation>
    <scope>NUCLEOTIDE SEQUENCE [LARGE SCALE GENOMIC DNA]</scope>
</reference>
<dbReference type="PROSITE" id="PS50050">
    <property type="entry name" value="TNFR_NGFR_2"/>
    <property type="match status" value="4"/>
</dbReference>
<feature type="disulfide bond" evidence="8">
    <location>
        <begin position="117"/>
        <end position="135"/>
    </location>
</feature>
<feature type="domain" description="TNFR-Cys" evidence="11">
    <location>
        <begin position="97"/>
        <end position="135"/>
    </location>
</feature>
<dbReference type="GO" id="GO:0048406">
    <property type="term" value="F:nerve growth factor binding"/>
    <property type="evidence" value="ECO:0007669"/>
    <property type="project" value="TreeGrafter"/>
</dbReference>
<keyword evidence="4" id="KW-0053">Apoptosis</keyword>
<evidence type="ECO:0000256" key="10">
    <source>
        <dbReference type="SAM" id="Phobius"/>
    </source>
</evidence>
<feature type="domain" description="TNFR-Cys" evidence="11">
    <location>
        <begin position="55"/>
        <end position="96"/>
    </location>
</feature>
<keyword evidence="2" id="KW-1003">Cell membrane</keyword>
<dbReference type="Pfam" id="PF00020">
    <property type="entry name" value="TNFR_c6"/>
    <property type="match status" value="3"/>
</dbReference>
<feature type="disulfide bond" evidence="8">
    <location>
        <begin position="33"/>
        <end position="46"/>
    </location>
</feature>
<evidence type="ECO:0000256" key="7">
    <source>
        <dbReference type="ARBA" id="ARBA00023180"/>
    </source>
</evidence>
<dbReference type="GeneTree" id="ENSGT00730000110974"/>
<evidence type="ECO:0000256" key="2">
    <source>
        <dbReference type="ARBA" id="ARBA00022475"/>
    </source>
</evidence>
<dbReference type="CDD" id="cd13416">
    <property type="entry name" value="TNFRSF16"/>
    <property type="match status" value="1"/>
</dbReference>
<dbReference type="InterPro" id="IPR034046">
    <property type="entry name" value="TNFRSF16_N"/>
</dbReference>
<evidence type="ECO:0000256" key="1">
    <source>
        <dbReference type="ARBA" id="ARBA00004162"/>
    </source>
</evidence>
<dbReference type="GO" id="GO:0007266">
    <property type="term" value="P:Rho protein signal transduction"/>
    <property type="evidence" value="ECO:0007669"/>
    <property type="project" value="TreeGrafter"/>
</dbReference>
<feature type="region of interest" description="Disordered" evidence="9">
    <location>
        <begin position="292"/>
        <end position="312"/>
    </location>
</feature>
<organism evidence="12 13">
    <name type="scientific">Amphiprion ocellaris</name>
    <name type="common">Clown anemonefish</name>
    <dbReference type="NCBI Taxonomy" id="80972"/>
    <lineage>
        <taxon>Eukaryota</taxon>
        <taxon>Metazoa</taxon>
        <taxon>Chordata</taxon>
        <taxon>Craniata</taxon>
        <taxon>Vertebrata</taxon>
        <taxon>Euteleostomi</taxon>
        <taxon>Actinopterygii</taxon>
        <taxon>Neopterygii</taxon>
        <taxon>Teleostei</taxon>
        <taxon>Neoteleostei</taxon>
        <taxon>Acanthomorphata</taxon>
        <taxon>Ovalentaria</taxon>
        <taxon>Pomacentridae</taxon>
        <taxon>Amphiprion</taxon>
    </lineage>
</organism>
<dbReference type="InterPro" id="IPR022325">
    <property type="entry name" value="TNFR_16"/>
</dbReference>
<dbReference type="PROSITE" id="PS00652">
    <property type="entry name" value="TNFR_NGFR_1"/>
    <property type="match status" value="2"/>
</dbReference>
<keyword evidence="7" id="KW-0325">Glycoprotein</keyword>
<sequence>MYTFTSYFCIFCTERAVLLPCDSGQYTNSGECCKECPPGEGVVKKCGAAQTVCAQCLDSETYSENYSHTEQCRPCTQCTGLMRMETPCTDSNDARCVCNYNYFFSTVSNRCEPCTVCPVGQGVYSHCDHNHDTVCEECVDETFSDRESSLEPCLPCTICDEETEIQLALCTPTRDSVCHSESATHSKINPSLPTYATTTDIDLSSSSFPNYFFPDGSDNPLPGGETTTSSAGSPRFLGHGLNENLIPIYCSILAAVVVGLVAYIVFKRWNSCKQNKQAANNRAATNNQMVTPEGEKLHSDSGISVDSQSLQEQQQQQHTSRLPFACCNSLSEFLESTDWKLCSLGPKTMMTMMSLRCFSHYNNWCLIIENSFQTEDIPPSHCGFLAAKDSHHRLYQLRCVVRFFFSVMQVFPRRAETHFWGLRSKNNISPSSRTPTYM</sequence>
<keyword evidence="5 10" id="KW-1133">Transmembrane helix</keyword>
<evidence type="ECO:0000256" key="5">
    <source>
        <dbReference type="ARBA" id="ARBA00022989"/>
    </source>
</evidence>
<reference evidence="12" key="2">
    <citation type="submission" date="2025-08" db="UniProtKB">
        <authorList>
            <consortium name="Ensembl"/>
        </authorList>
    </citation>
    <scope>IDENTIFICATION</scope>
</reference>
<dbReference type="GO" id="GO:0009986">
    <property type="term" value="C:cell surface"/>
    <property type="evidence" value="ECO:0007669"/>
    <property type="project" value="TreeGrafter"/>
</dbReference>
<feature type="disulfide bond" evidence="8">
    <location>
        <begin position="138"/>
        <end position="153"/>
    </location>
</feature>
<keyword evidence="3 10" id="KW-0812">Transmembrane</keyword>
<comment type="caution">
    <text evidence="8">Lacks conserved residue(s) required for the propagation of feature annotation.</text>
</comment>
<feature type="disulfide bond" evidence="8">
    <location>
        <begin position="75"/>
        <end position="88"/>
    </location>
</feature>
<dbReference type="Ensembl" id="ENSAOCT00000014706.2">
    <property type="protein sequence ID" value="ENSAOCP00000019784.2"/>
    <property type="gene ID" value="ENSAOCG00000003435.2"/>
</dbReference>
<dbReference type="PRINTS" id="PR01966">
    <property type="entry name" value="TNFACTORR16"/>
</dbReference>
<dbReference type="PANTHER" id="PTHR46605">
    <property type="entry name" value="TUMOR NECROSIS FACTOR RECEPTOR"/>
    <property type="match status" value="1"/>
</dbReference>
<keyword evidence="8" id="KW-1015">Disulfide bond</keyword>
<keyword evidence="6 10" id="KW-0472">Membrane</keyword>
<evidence type="ECO:0000313" key="12">
    <source>
        <dbReference type="Ensembl" id="ENSAOCP00000019784.2"/>
    </source>
</evidence>
<accession>A0A3Q1C3D7</accession>
<feature type="repeat" description="TNFR-Cys" evidence="8">
    <location>
        <begin position="20"/>
        <end position="53"/>
    </location>
</feature>
<dbReference type="GO" id="GO:0005886">
    <property type="term" value="C:plasma membrane"/>
    <property type="evidence" value="ECO:0007669"/>
    <property type="project" value="UniProtKB-SubCell"/>
</dbReference>